<evidence type="ECO:0000313" key="9">
    <source>
        <dbReference type="EMBL" id="ELK01933.1"/>
    </source>
</evidence>
<reference evidence="10" key="1">
    <citation type="journal article" date="2013" name="Science">
        <title>Comparative analysis of bat genomes provides insight into the evolution of flight and immunity.</title>
        <authorList>
            <person name="Zhang G."/>
            <person name="Cowled C."/>
            <person name="Shi Z."/>
            <person name="Huang Z."/>
            <person name="Bishop-Lilly K.A."/>
            <person name="Fang X."/>
            <person name="Wynne J.W."/>
            <person name="Xiong Z."/>
            <person name="Baker M.L."/>
            <person name="Zhao W."/>
            <person name="Tachedjian M."/>
            <person name="Zhu Y."/>
            <person name="Zhou P."/>
            <person name="Jiang X."/>
            <person name="Ng J."/>
            <person name="Yang L."/>
            <person name="Wu L."/>
            <person name="Xiao J."/>
            <person name="Feng Y."/>
            <person name="Chen Y."/>
            <person name="Sun X."/>
            <person name="Zhang Y."/>
            <person name="Marsh G.A."/>
            <person name="Crameri G."/>
            <person name="Broder C.C."/>
            <person name="Frey K.G."/>
            <person name="Wang L.F."/>
            <person name="Wang J."/>
        </authorList>
    </citation>
    <scope>NUCLEOTIDE SEQUENCE [LARGE SCALE GENOMIC DNA]</scope>
</reference>
<dbReference type="InterPro" id="IPR038237">
    <property type="entry name" value="Ribosomal_eS4_central_sf"/>
</dbReference>
<comment type="similarity">
    <text evidence="1">Belongs to the eukaryotic ribosomal protein eS4 family.</text>
</comment>
<organism evidence="9 10">
    <name type="scientific">Pteropus alecto</name>
    <name type="common">Black flying fox</name>
    <dbReference type="NCBI Taxonomy" id="9402"/>
    <lineage>
        <taxon>Eukaryota</taxon>
        <taxon>Metazoa</taxon>
        <taxon>Chordata</taxon>
        <taxon>Craniata</taxon>
        <taxon>Vertebrata</taxon>
        <taxon>Euteleostomi</taxon>
        <taxon>Mammalia</taxon>
        <taxon>Eutheria</taxon>
        <taxon>Laurasiatheria</taxon>
        <taxon>Chiroptera</taxon>
        <taxon>Yinpterochiroptera</taxon>
        <taxon>Pteropodoidea</taxon>
        <taxon>Pteropodidae</taxon>
        <taxon>Pteropodinae</taxon>
        <taxon>Pteropus</taxon>
    </lineage>
</organism>
<protein>
    <submittedName>
        <fullName evidence="9">40S ribosomal protein S4</fullName>
    </submittedName>
</protein>
<evidence type="ECO:0000256" key="3">
    <source>
        <dbReference type="ARBA" id="ARBA00022884"/>
    </source>
</evidence>
<keyword evidence="4 9" id="KW-0689">Ribosomal protein</keyword>
<evidence type="ECO:0000256" key="1">
    <source>
        <dbReference type="ARBA" id="ARBA00007500"/>
    </source>
</evidence>
<feature type="domain" description="Small ribosomal subunit protein eS4 central region" evidence="6">
    <location>
        <begin position="95"/>
        <end position="169"/>
    </location>
</feature>
<dbReference type="GO" id="GO:0003735">
    <property type="term" value="F:structural constituent of ribosome"/>
    <property type="evidence" value="ECO:0007669"/>
    <property type="project" value="InterPro"/>
</dbReference>
<evidence type="ECO:0000256" key="2">
    <source>
        <dbReference type="ARBA" id="ARBA00022730"/>
    </source>
</evidence>
<dbReference type="InterPro" id="IPR032277">
    <property type="entry name" value="Ribosomal_eS4_C"/>
</dbReference>
<dbReference type="Gene3D" id="2.40.50.740">
    <property type="match status" value="1"/>
</dbReference>
<sequence>MACGPKKHLECIAAPKPWMLDKLTGVFPPCSSTSPHKLRGYLPLIIFSRNRLKYAKTGDEVKKICIQQFIKIDSKVWTDVTYPAGFMDVISIDKTRENLCLIYDIRGHFPIHQITPEKAKYKLCKMRKTFVSTKGIPHLVIHDACTMCYPDPLIKVNGTIRIDLQTGKITDFIKFDTGNLCMVTVGDNLGRIGVITNRESHSGSFDVVNVKDANGDSFATRLSNICIIGKDNKPWLSLPGAHNGKVAAPLSFLAPPHIKVNNPLNSFLSISLACTCSISQSINASVIQDTGLSSLPSSFPRQSQCLAWYLAQRRHTMGAQLNEEPLEQVPAEVGVTPKNTNFWKDALCPPSPCSPYPGVKPFFYYTTLVIKVCKNIFPNPCPVAYGQEPEVKLCMFQKSENVPQLYYFGGSISRHDTVGRSGGPSPVVSDNFRNLRASQTTGSNSGRADLAF</sequence>
<dbReference type="InterPro" id="IPR041982">
    <property type="entry name" value="Ribosomal_eS4_KOW"/>
</dbReference>
<dbReference type="EMBL" id="KB031149">
    <property type="protein sequence ID" value="ELK01933.1"/>
    <property type="molecule type" value="Genomic_DNA"/>
</dbReference>
<dbReference type="Gene3D" id="2.30.30.30">
    <property type="match status" value="1"/>
</dbReference>
<evidence type="ECO:0000259" key="6">
    <source>
        <dbReference type="Pfam" id="PF00900"/>
    </source>
</evidence>
<evidence type="ECO:0000259" key="8">
    <source>
        <dbReference type="Pfam" id="PF16121"/>
    </source>
</evidence>
<dbReference type="FunFam" id="2.30.30.30:FF:000005">
    <property type="entry name" value="40S ribosomal protein S4"/>
    <property type="match status" value="1"/>
</dbReference>
<dbReference type="AlphaFoldDB" id="L5JUH0"/>
<dbReference type="Pfam" id="PF16121">
    <property type="entry name" value="40S_S4_C"/>
    <property type="match status" value="1"/>
</dbReference>
<dbReference type="CDD" id="cd06087">
    <property type="entry name" value="KOW_RPS4"/>
    <property type="match status" value="1"/>
</dbReference>
<evidence type="ECO:0000256" key="4">
    <source>
        <dbReference type="ARBA" id="ARBA00022980"/>
    </source>
</evidence>
<dbReference type="STRING" id="9402.L5JUH0"/>
<keyword evidence="3" id="KW-0694">RNA-binding</keyword>
<dbReference type="Pfam" id="PF00900">
    <property type="entry name" value="Ribosomal_S4e"/>
    <property type="match status" value="1"/>
</dbReference>
<dbReference type="FunFam" id="3.10.290.10:FF:000051">
    <property type="entry name" value="40S ribosomal protein S4, X isoform"/>
    <property type="match status" value="1"/>
</dbReference>
<dbReference type="InterPro" id="IPR014722">
    <property type="entry name" value="Rib_uL2_dom2"/>
</dbReference>
<gene>
    <name evidence="9" type="ORF">PAL_GLEAN10002901</name>
</gene>
<dbReference type="InterPro" id="IPR000876">
    <property type="entry name" value="Ribosomal_eS4"/>
</dbReference>
<dbReference type="InterPro" id="IPR036986">
    <property type="entry name" value="S4_RNA-bd_sf"/>
</dbReference>
<dbReference type="Gene3D" id="3.10.290.10">
    <property type="entry name" value="RNA-binding S4 domain"/>
    <property type="match status" value="1"/>
</dbReference>
<evidence type="ECO:0000259" key="7">
    <source>
        <dbReference type="Pfam" id="PF08071"/>
    </source>
</evidence>
<keyword evidence="2" id="KW-0699">rRNA-binding</keyword>
<feature type="domain" description="Small ribosomal subunit protein eS4 C-terminal" evidence="8">
    <location>
        <begin position="212"/>
        <end position="239"/>
    </location>
</feature>
<dbReference type="GO" id="GO:0006412">
    <property type="term" value="P:translation"/>
    <property type="evidence" value="ECO:0007669"/>
    <property type="project" value="InterPro"/>
</dbReference>
<dbReference type="Proteomes" id="UP000010552">
    <property type="component" value="Unassembled WGS sequence"/>
</dbReference>
<dbReference type="PANTHER" id="PTHR11581:SF0">
    <property type="entry name" value="SMALL RIBOSOMAL SUBUNIT PROTEIN ES4"/>
    <property type="match status" value="1"/>
</dbReference>
<dbReference type="PANTHER" id="PTHR11581">
    <property type="entry name" value="30S/40S RIBOSOMAL PROTEIN S4"/>
    <property type="match status" value="1"/>
</dbReference>
<accession>L5JUH0</accession>
<dbReference type="Pfam" id="PF08071">
    <property type="entry name" value="RS4NT"/>
    <property type="match status" value="1"/>
</dbReference>
<dbReference type="InParanoid" id="L5JUH0"/>
<proteinExistence type="inferred from homology"/>
<keyword evidence="10" id="KW-1185">Reference proteome</keyword>
<dbReference type="InterPro" id="IPR013845">
    <property type="entry name" value="Ribosomal_eS4_central_region"/>
</dbReference>
<keyword evidence="5" id="KW-0687">Ribonucleoprotein</keyword>
<dbReference type="GO" id="GO:0022627">
    <property type="term" value="C:cytosolic small ribosomal subunit"/>
    <property type="evidence" value="ECO:0007669"/>
    <property type="project" value="TreeGrafter"/>
</dbReference>
<evidence type="ECO:0000313" key="10">
    <source>
        <dbReference type="Proteomes" id="UP000010552"/>
    </source>
</evidence>
<evidence type="ECO:0000256" key="5">
    <source>
        <dbReference type="ARBA" id="ARBA00023274"/>
    </source>
</evidence>
<name>L5JUH0_PTEAL</name>
<feature type="domain" description="Small ribosomal subunit protein eS4 N-terminal" evidence="7">
    <location>
        <begin position="4"/>
        <end position="39"/>
    </location>
</feature>
<dbReference type="FunFam" id="2.40.50.740:FF:000001">
    <property type="entry name" value="40S ribosomal protein S4"/>
    <property type="match status" value="1"/>
</dbReference>
<dbReference type="GO" id="GO:0019843">
    <property type="term" value="F:rRNA binding"/>
    <property type="evidence" value="ECO:0007669"/>
    <property type="project" value="UniProtKB-KW"/>
</dbReference>
<dbReference type="InterPro" id="IPR013843">
    <property type="entry name" value="Ribosomal_eS4_N"/>
</dbReference>